<dbReference type="Gene3D" id="3.10.450.50">
    <property type="match status" value="1"/>
</dbReference>
<dbReference type="SUPFAM" id="SSF54427">
    <property type="entry name" value="NTF2-like"/>
    <property type="match status" value="1"/>
</dbReference>
<proteinExistence type="predicted"/>
<dbReference type="InterPro" id="IPR027843">
    <property type="entry name" value="DUF4440"/>
</dbReference>
<organism evidence="3 4">
    <name type="scientific">Candidatus Opimibacter skivensis</name>
    <dbReference type="NCBI Taxonomy" id="2982028"/>
    <lineage>
        <taxon>Bacteria</taxon>
        <taxon>Pseudomonadati</taxon>
        <taxon>Bacteroidota</taxon>
        <taxon>Saprospiria</taxon>
        <taxon>Saprospirales</taxon>
        <taxon>Saprospiraceae</taxon>
        <taxon>Candidatus Opimibacter</taxon>
    </lineage>
</organism>
<dbReference type="AlphaFoldDB" id="A0A9D7SVB5"/>
<accession>A0A9D7SVB5</accession>
<reference evidence="3 4" key="1">
    <citation type="submission" date="2020-10" db="EMBL/GenBank/DDBJ databases">
        <title>Connecting structure to function with the recovery of over 1000 high-quality activated sludge metagenome-assembled genomes encoding full-length rRNA genes using long-read sequencing.</title>
        <authorList>
            <person name="Singleton C.M."/>
            <person name="Petriglieri F."/>
            <person name="Kristensen J.M."/>
            <person name="Kirkegaard R.H."/>
            <person name="Michaelsen T.Y."/>
            <person name="Andersen M.H."/>
            <person name="Karst S.M."/>
            <person name="Dueholm M.S."/>
            <person name="Nielsen P.H."/>
            <person name="Albertsen M."/>
        </authorList>
    </citation>
    <scope>NUCLEOTIDE SEQUENCE [LARGE SCALE GENOMIC DNA]</scope>
    <source>
        <strain evidence="3">Ribe_18-Q3-R11-54_MAXAC.273</strain>
    </source>
</reference>
<evidence type="ECO:0000313" key="4">
    <source>
        <dbReference type="Proteomes" id="UP000808337"/>
    </source>
</evidence>
<gene>
    <name evidence="3" type="ORF">IPP15_08090</name>
</gene>
<feature type="signal peptide" evidence="1">
    <location>
        <begin position="1"/>
        <end position="28"/>
    </location>
</feature>
<name>A0A9D7SVB5_9BACT</name>
<evidence type="ECO:0000256" key="1">
    <source>
        <dbReference type="SAM" id="SignalP"/>
    </source>
</evidence>
<dbReference type="Pfam" id="PF14534">
    <property type="entry name" value="DUF4440"/>
    <property type="match status" value="1"/>
</dbReference>
<protein>
    <submittedName>
        <fullName evidence="3">Nuclear transport factor 2 family protein</fullName>
    </submittedName>
</protein>
<comment type="caution">
    <text evidence="3">The sequence shown here is derived from an EMBL/GenBank/DDBJ whole genome shotgun (WGS) entry which is preliminary data.</text>
</comment>
<feature type="chain" id="PRO_5039001461" evidence="1">
    <location>
        <begin position="29"/>
        <end position="166"/>
    </location>
</feature>
<dbReference type="EMBL" id="JADKGY010000006">
    <property type="protein sequence ID" value="MBK9982370.1"/>
    <property type="molecule type" value="Genomic_DNA"/>
</dbReference>
<dbReference type="Proteomes" id="UP000808337">
    <property type="component" value="Unassembled WGS sequence"/>
</dbReference>
<evidence type="ECO:0000313" key="3">
    <source>
        <dbReference type="EMBL" id="MBK9982370.1"/>
    </source>
</evidence>
<sequence>MNQLKLFVVLIVPTIFLFQSCAQGPASAKSAEMNMDSVKAKIVALESAYAVASNAKNVDGVAVYYAADAQSMANDEPTRTGMDAIKAGIKKDMEGDTTGTSISFVTTGVWAAGNYATETGNSITKDKAGKVVNTGKYMTLFELRDGKYIAIRDMWNRDAPKGTPMQ</sequence>
<evidence type="ECO:0000259" key="2">
    <source>
        <dbReference type="Pfam" id="PF14534"/>
    </source>
</evidence>
<keyword evidence="1" id="KW-0732">Signal</keyword>
<dbReference type="PROSITE" id="PS51257">
    <property type="entry name" value="PROKAR_LIPOPROTEIN"/>
    <property type="match status" value="1"/>
</dbReference>
<feature type="domain" description="DUF4440" evidence="2">
    <location>
        <begin position="42"/>
        <end position="148"/>
    </location>
</feature>
<dbReference type="InterPro" id="IPR032710">
    <property type="entry name" value="NTF2-like_dom_sf"/>
</dbReference>